<gene>
    <name evidence="1" type="ORF">MERR_LOCUS25748</name>
</gene>
<reference evidence="1" key="1">
    <citation type="submission" date="2020-01" db="EMBL/GenBank/DDBJ databases">
        <authorList>
            <person name="Mishra B."/>
        </authorList>
    </citation>
    <scope>NUCLEOTIDE SEQUENCE [LARGE SCALE GENOMIC DNA]</scope>
</reference>
<protein>
    <submittedName>
        <fullName evidence="1">Uncharacterized protein</fullName>
    </submittedName>
</protein>
<accession>A0A6D2JEZ8</accession>
<sequence>MMPMVSCDHTYEVRVHSFTPSSGEGLTGCYRVRVWRENLEMTRQETNWVIADFGSGDAIFDESFTFHHHSSISKLILSLEMYKPPPMQIELMNNPPTQEVGTGPVTLPTEVLKPIEVNVPIFDTDELEKGSIYVILEKTN</sequence>
<proteinExistence type="predicted"/>
<dbReference type="Proteomes" id="UP000467841">
    <property type="component" value="Unassembled WGS sequence"/>
</dbReference>
<dbReference type="AlphaFoldDB" id="A0A6D2JEZ8"/>
<comment type="caution">
    <text evidence="1">The sequence shown here is derived from an EMBL/GenBank/DDBJ whole genome shotgun (WGS) entry which is preliminary data.</text>
</comment>
<keyword evidence="2" id="KW-1185">Reference proteome</keyword>
<organism evidence="1 2">
    <name type="scientific">Microthlaspi erraticum</name>
    <dbReference type="NCBI Taxonomy" id="1685480"/>
    <lineage>
        <taxon>Eukaryota</taxon>
        <taxon>Viridiplantae</taxon>
        <taxon>Streptophyta</taxon>
        <taxon>Embryophyta</taxon>
        <taxon>Tracheophyta</taxon>
        <taxon>Spermatophyta</taxon>
        <taxon>Magnoliopsida</taxon>
        <taxon>eudicotyledons</taxon>
        <taxon>Gunneridae</taxon>
        <taxon>Pentapetalae</taxon>
        <taxon>rosids</taxon>
        <taxon>malvids</taxon>
        <taxon>Brassicales</taxon>
        <taxon>Brassicaceae</taxon>
        <taxon>Coluteocarpeae</taxon>
        <taxon>Microthlaspi</taxon>
    </lineage>
</organism>
<evidence type="ECO:0000313" key="2">
    <source>
        <dbReference type="Proteomes" id="UP000467841"/>
    </source>
</evidence>
<name>A0A6D2JEZ8_9BRAS</name>
<dbReference type="EMBL" id="CACVBM020001196">
    <property type="protein sequence ID" value="CAA7038513.1"/>
    <property type="molecule type" value="Genomic_DNA"/>
</dbReference>
<evidence type="ECO:0000313" key="1">
    <source>
        <dbReference type="EMBL" id="CAA7038513.1"/>
    </source>
</evidence>